<feature type="region of interest" description="Disordered" evidence="4">
    <location>
        <begin position="825"/>
        <end position="859"/>
    </location>
</feature>
<dbReference type="GO" id="GO:0080008">
    <property type="term" value="C:Cul4-RING E3 ubiquitin ligase complex"/>
    <property type="evidence" value="ECO:0007669"/>
    <property type="project" value="TreeGrafter"/>
</dbReference>
<organism evidence="5">
    <name type="scientific">Culicoides sonorensis</name>
    <name type="common">Biting midge</name>
    <dbReference type="NCBI Taxonomy" id="179676"/>
    <lineage>
        <taxon>Eukaryota</taxon>
        <taxon>Metazoa</taxon>
        <taxon>Ecdysozoa</taxon>
        <taxon>Arthropoda</taxon>
        <taxon>Hexapoda</taxon>
        <taxon>Insecta</taxon>
        <taxon>Pterygota</taxon>
        <taxon>Neoptera</taxon>
        <taxon>Endopterygota</taxon>
        <taxon>Diptera</taxon>
        <taxon>Nematocera</taxon>
        <taxon>Chironomoidea</taxon>
        <taxon>Ceratopogonidae</taxon>
        <taxon>Ceratopogoninae</taxon>
        <taxon>Culicoides</taxon>
        <taxon>Monoculicoides</taxon>
    </lineage>
</organism>
<keyword evidence="1 3" id="KW-0853">WD repeat</keyword>
<evidence type="ECO:0000256" key="4">
    <source>
        <dbReference type="SAM" id="MobiDB-lite"/>
    </source>
</evidence>
<name>A0A336MFH9_CULSO</name>
<dbReference type="InterPro" id="IPR001680">
    <property type="entry name" value="WD40_rpt"/>
</dbReference>
<feature type="compositionally biased region" description="Polar residues" evidence="4">
    <location>
        <begin position="553"/>
        <end position="566"/>
    </location>
</feature>
<dbReference type="InterPro" id="IPR015943">
    <property type="entry name" value="WD40/YVTN_repeat-like_dom_sf"/>
</dbReference>
<evidence type="ECO:0000256" key="1">
    <source>
        <dbReference type="ARBA" id="ARBA00022574"/>
    </source>
</evidence>
<feature type="repeat" description="WD" evidence="3">
    <location>
        <begin position="420"/>
        <end position="451"/>
    </location>
</feature>
<dbReference type="PROSITE" id="PS50082">
    <property type="entry name" value="WD_REPEATS_2"/>
    <property type="match status" value="2"/>
</dbReference>
<feature type="compositionally biased region" description="Basic and acidic residues" evidence="4">
    <location>
        <begin position="15"/>
        <end position="27"/>
    </location>
</feature>
<feature type="region of interest" description="Disordered" evidence="4">
    <location>
        <begin position="873"/>
        <end position="955"/>
    </location>
</feature>
<feature type="compositionally biased region" description="Basic and acidic residues" evidence="4">
    <location>
        <begin position="651"/>
        <end position="663"/>
    </location>
</feature>
<sequence length="981" mass="110743">MDENTASKPTSSAAKFERAKPANRRRDAKAQIYIAEKASVITASPENQGLKSTPNLLALSSAHINARVPVITQRHLAILLGDDELVELAEKELERKEMDVNLRKNTDKNLHFYLQNRQHGENRYDFRAKLFTERLNLAKNLHKRDLIAHYGCVNAIEFSKEGQYLISGGDDRRVLFWHIDKAMVGHGNPVNMKKQHDSNIFCLGFDNCNSRIYSGGNDDNVIVHDIESGEPIDVFIHTKPVYGLSIDPINDQIFATSGEDGRVLLFDLRASTEIMSVAKCRSAFHAVTYHPLDGNVLATANAKEGAALWDLRSPRMPKLRYGGDNATQSCMSVRFNTLGTQILALRRRLPPVLYNTASTEPICQFYHLYYYNSCTMKSCSFGGEYDEYVLSGSDDFNLYVWKIGDTEMTNQWVDETHMVLYGHRSIVNQVRYNHQKCLIASSGVEKLIKVWTPFDLDGWNGGLTEEAQGAENPREVFTHEEYLSLVSMNGQNMSHDYTTNPNTNEDPRMMAFFDYLVQQEIEGWGDTLSQSSDYSSDSDSGGSRFDSSQSSDAESLNNYNTSTTRLNIRRNDKQTVQQRTRYRNRIAYLIATKRKKLKRLALKGSPRVLRRAAINKYKGNNKVAKKRVSHRNQVRKIAGKRFRKNNLKRPLNKDQTSDSEAPKKSKKRRLQGLGISSYRSFRRKVKTPLSSTSNTSTRAADKSDTSTSDDDEDRKSPVPSHSLIPHILEQQKLIDQELARARAEERKRILDVPSTSTGITSNGKNVMFRFSQLPDSDDDLSSSELNGNGLNHTPHSLNHCVNGLTTDEETHFQNSSMNDDYVCSSRSNSRLSSSYQDEVSSTCTEEGLAEDPEARDISDQEHYTNNINLHRMTNGFGQSEVTPMKSNNNNNNHFTNLPTPDSGIATPGCSSSTSSVQKSTNKNGYPEMNGNNFANNNNNNNHHAYGTSSSNNSNYNQSIRFMQKLSRVKKNHREFEESDSD</sequence>
<dbReference type="PANTHER" id="PTHR15574">
    <property type="entry name" value="WD REPEAT DOMAIN-CONTAINING FAMILY"/>
    <property type="match status" value="1"/>
</dbReference>
<dbReference type="GO" id="GO:0005737">
    <property type="term" value="C:cytoplasm"/>
    <property type="evidence" value="ECO:0007669"/>
    <property type="project" value="TreeGrafter"/>
</dbReference>
<dbReference type="SUPFAM" id="SSF50978">
    <property type="entry name" value="WD40 repeat-like"/>
    <property type="match status" value="1"/>
</dbReference>
<dbReference type="InterPro" id="IPR045151">
    <property type="entry name" value="DCAF8"/>
</dbReference>
<feature type="compositionally biased region" description="Polar residues" evidence="4">
    <location>
        <begin position="835"/>
        <end position="844"/>
    </location>
</feature>
<feature type="compositionally biased region" description="Low complexity" evidence="4">
    <location>
        <begin position="825"/>
        <end position="834"/>
    </location>
</feature>
<keyword evidence="2" id="KW-0677">Repeat</keyword>
<dbReference type="SMART" id="SM00320">
    <property type="entry name" value="WD40"/>
    <property type="match status" value="6"/>
</dbReference>
<dbReference type="AlphaFoldDB" id="A0A336MFH9"/>
<dbReference type="VEuPathDB" id="VectorBase:CSON014640"/>
<gene>
    <name evidence="5" type="primary">CSON014640</name>
</gene>
<accession>A0A336MFH9</accession>
<feature type="repeat" description="WD" evidence="3">
    <location>
        <begin position="146"/>
        <end position="180"/>
    </location>
</feature>
<dbReference type="PROSITE" id="PS50294">
    <property type="entry name" value="WD_REPEATS_REGION"/>
    <property type="match status" value="1"/>
</dbReference>
<dbReference type="Gene3D" id="2.130.10.10">
    <property type="entry name" value="YVTN repeat-like/Quinoprotein amine dehydrogenase"/>
    <property type="match status" value="1"/>
</dbReference>
<feature type="compositionally biased region" description="Polar residues" evidence="4">
    <location>
        <begin position="875"/>
        <end position="886"/>
    </location>
</feature>
<feature type="region of interest" description="Disordered" evidence="4">
    <location>
        <begin position="640"/>
        <end position="729"/>
    </location>
</feature>
<feature type="compositionally biased region" description="Low complexity" evidence="4">
    <location>
        <begin position="910"/>
        <end position="941"/>
    </location>
</feature>
<feature type="compositionally biased region" description="Low complexity" evidence="4">
    <location>
        <begin position="529"/>
        <end position="552"/>
    </location>
</feature>
<proteinExistence type="predicted"/>
<evidence type="ECO:0000256" key="3">
    <source>
        <dbReference type="PROSITE-ProRule" id="PRU00221"/>
    </source>
</evidence>
<evidence type="ECO:0000256" key="2">
    <source>
        <dbReference type="ARBA" id="ARBA00022737"/>
    </source>
</evidence>
<feature type="region of interest" description="Disordered" evidence="4">
    <location>
        <begin position="528"/>
        <end position="579"/>
    </location>
</feature>
<reference evidence="5" key="1">
    <citation type="submission" date="2018-07" db="EMBL/GenBank/DDBJ databases">
        <authorList>
            <person name="Quirk P.G."/>
            <person name="Krulwich T.A."/>
        </authorList>
    </citation>
    <scope>NUCLEOTIDE SEQUENCE</scope>
</reference>
<dbReference type="PANTHER" id="PTHR15574:SF43">
    <property type="entry name" value="DDB1- AND CUL4-ASSOCIATED FACTOR 5"/>
    <property type="match status" value="1"/>
</dbReference>
<dbReference type="Pfam" id="PF00400">
    <property type="entry name" value="WD40"/>
    <property type="match status" value="4"/>
</dbReference>
<feature type="region of interest" description="Disordered" evidence="4">
    <location>
        <begin position="1"/>
        <end position="27"/>
    </location>
</feature>
<feature type="compositionally biased region" description="Polar residues" evidence="4">
    <location>
        <begin position="1"/>
        <end position="13"/>
    </location>
</feature>
<dbReference type="InterPro" id="IPR036322">
    <property type="entry name" value="WD40_repeat_dom_sf"/>
</dbReference>
<dbReference type="GO" id="GO:0045717">
    <property type="term" value="P:negative regulation of fatty acid biosynthetic process"/>
    <property type="evidence" value="ECO:0007669"/>
    <property type="project" value="TreeGrafter"/>
</dbReference>
<protein>
    <submittedName>
        <fullName evidence="5">CSON014640 protein</fullName>
    </submittedName>
</protein>
<evidence type="ECO:0000313" key="5">
    <source>
        <dbReference type="EMBL" id="SSX27553.1"/>
    </source>
</evidence>
<dbReference type="EMBL" id="UFQT01000842">
    <property type="protein sequence ID" value="SSX27553.1"/>
    <property type="molecule type" value="Genomic_DNA"/>
</dbReference>